<keyword evidence="1" id="KW-0175">Coiled coil</keyword>
<gene>
    <name evidence="2" type="ORF">COV54_01055</name>
</gene>
<organism evidence="2 3">
    <name type="scientific">Candidatus Jorgensenbacteria bacterium CG11_big_fil_rev_8_21_14_0_20_38_23</name>
    <dbReference type="NCBI Taxonomy" id="1974594"/>
    <lineage>
        <taxon>Bacteria</taxon>
        <taxon>Candidatus Joergenseniibacteriota</taxon>
    </lineage>
</organism>
<sequence>MCEDLLAEQLKSRLQNVALGDDWAEKMKAQIDIWEKDNAQSAQSFAQNLDEKIKEAETKLDKLVNAFLDGSIE</sequence>
<dbReference type="EMBL" id="PCWR01000024">
    <property type="protein sequence ID" value="PIR07435.1"/>
    <property type="molecule type" value="Genomic_DNA"/>
</dbReference>
<dbReference type="AlphaFoldDB" id="A0A2H0NGZ8"/>
<reference evidence="2 3" key="1">
    <citation type="submission" date="2017-09" db="EMBL/GenBank/DDBJ databases">
        <title>Depth-based differentiation of microbial function through sediment-hosted aquifers and enrichment of novel symbionts in the deep terrestrial subsurface.</title>
        <authorList>
            <person name="Probst A.J."/>
            <person name="Ladd B."/>
            <person name="Jarett J.K."/>
            <person name="Geller-Mcgrath D.E."/>
            <person name="Sieber C.M."/>
            <person name="Emerson J.B."/>
            <person name="Anantharaman K."/>
            <person name="Thomas B.C."/>
            <person name="Malmstrom R."/>
            <person name="Stieglmeier M."/>
            <person name="Klingl A."/>
            <person name="Woyke T."/>
            <person name="Ryan C.M."/>
            <person name="Banfield J.F."/>
        </authorList>
    </citation>
    <scope>NUCLEOTIDE SEQUENCE [LARGE SCALE GENOMIC DNA]</scope>
    <source>
        <strain evidence="2">CG11_big_fil_rev_8_21_14_0_20_38_23</strain>
    </source>
</reference>
<dbReference type="Proteomes" id="UP000228867">
    <property type="component" value="Unassembled WGS sequence"/>
</dbReference>
<feature type="coiled-coil region" evidence="1">
    <location>
        <begin position="39"/>
        <end position="66"/>
    </location>
</feature>
<name>A0A2H0NGZ8_9BACT</name>
<protein>
    <submittedName>
        <fullName evidence="2">Uncharacterized protein</fullName>
    </submittedName>
</protein>
<comment type="caution">
    <text evidence="2">The sequence shown here is derived from an EMBL/GenBank/DDBJ whole genome shotgun (WGS) entry which is preliminary data.</text>
</comment>
<proteinExistence type="predicted"/>
<evidence type="ECO:0000313" key="3">
    <source>
        <dbReference type="Proteomes" id="UP000228867"/>
    </source>
</evidence>
<evidence type="ECO:0000313" key="2">
    <source>
        <dbReference type="EMBL" id="PIR07435.1"/>
    </source>
</evidence>
<feature type="non-terminal residue" evidence="2">
    <location>
        <position position="73"/>
    </location>
</feature>
<evidence type="ECO:0000256" key="1">
    <source>
        <dbReference type="SAM" id="Coils"/>
    </source>
</evidence>
<accession>A0A2H0NGZ8</accession>